<dbReference type="Proteomes" id="UP000479639">
    <property type="component" value="Unassembled WGS sequence"/>
</dbReference>
<comment type="caution">
    <text evidence="3">The sequence shown here is derived from an EMBL/GenBank/DDBJ whole genome shotgun (WGS) entry which is preliminary data.</text>
</comment>
<protein>
    <submittedName>
        <fullName evidence="3">VTC domain-containing protein</fullName>
    </submittedName>
</protein>
<feature type="domain" description="VTC" evidence="2">
    <location>
        <begin position="39"/>
        <end position="78"/>
    </location>
</feature>
<name>A0A7C8BSR3_9ACTN</name>
<proteinExistence type="predicted"/>
<evidence type="ECO:0000313" key="3">
    <source>
        <dbReference type="EMBL" id="KAB1651269.1"/>
    </source>
</evidence>
<gene>
    <name evidence="3" type="ORF">F8D48_01470</name>
</gene>
<dbReference type="Pfam" id="PF09359">
    <property type="entry name" value="VTC"/>
    <property type="match status" value="2"/>
</dbReference>
<dbReference type="GO" id="GO:0006799">
    <property type="term" value="P:polyphosphate biosynthetic process"/>
    <property type="evidence" value="ECO:0007669"/>
    <property type="project" value="UniProtKB-ARBA"/>
</dbReference>
<sequence>MADYQCVFKRVEKKHRLGATERRAVEAAAREGGPMAVDAYGRTRITSLYVDTPDRAMIARSVEKPLYKEKLRLRAYGEAAGVALMTAFGAGPARREPDGVEMVRHEIGGGEPVRREIGGGEPVRREAGGAPLSDGEVEARAASALAAAGLSAAPTVFFGIKKKFKGIVHKRRLALTLPAALAFVSGLPYEQAWARWPVADGSEEGGLAPGARQIARELTAAMDRWLPLVPSMGIACDREAWAYAAADAFEGGDGTGGRGGIKAAGSFDLAPRSAFDAARRPVFDPGLRLTFDDGLVYLDCHQPKAPWLPIIASDEAILEIKSAGPYPPWLVTMLSTHRIYSASFTKYGSAYQLAHCGHNGKKWTKVGRVSSRASLG</sequence>
<dbReference type="AlphaFoldDB" id="A0A7C8BSR3"/>
<reference evidence="3 4" key="1">
    <citation type="submission" date="2019-09" db="EMBL/GenBank/DDBJ databases">
        <title>Whole genome shotgun sequencing (WGS) of Ellagibacter isourolithinifaciens DSM 104140(T) and Adlercreutzia muris DSM 29508(T).</title>
        <authorList>
            <person name="Stoll D.A."/>
            <person name="Danylec N."/>
            <person name="Huch M."/>
        </authorList>
    </citation>
    <scope>NUCLEOTIDE SEQUENCE [LARGE SCALE GENOMIC DNA]</scope>
    <source>
        <strain evidence="3 4">DSM 29508</strain>
    </source>
</reference>
<feature type="compositionally biased region" description="Basic and acidic residues" evidence="1">
    <location>
        <begin position="110"/>
        <end position="127"/>
    </location>
</feature>
<evidence type="ECO:0000313" key="4">
    <source>
        <dbReference type="Proteomes" id="UP000479639"/>
    </source>
</evidence>
<accession>A0A7C8BSR3</accession>
<evidence type="ECO:0000256" key="1">
    <source>
        <dbReference type="SAM" id="MobiDB-lite"/>
    </source>
</evidence>
<keyword evidence="4" id="KW-1185">Reference proteome</keyword>
<dbReference type="EMBL" id="WAJS01000003">
    <property type="protein sequence ID" value="KAB1651269.1"/>
    <property type="molecule type" value="Genomic_DNA"/>
</dbReference>
<dbReference type="InterPro" id="IPR042267">
    <property type="entry name" value="VTC_sf"/>
</dbReference>
<organism evidence="3 4">
    <name type="scientific">Adlercreutzia muris</name>
    <dbReference type="NCBI Taxonomy" id="1796610"/>
    <lineage>
        <taxon>Bacteria</taxon>
        <taxon>Bacillati</taxon>
        <taxon>Actinomycetota</taxon>
        <taxon>Coriobacteriia</taxon>
        <taxon>Eggerthellales</taxon>
        <taxon>Eggerthellaceae</taxon>
        <taxon>Adlercreutzia</taxon>
    </lineage>
</organism>
<dbReference type="InterPro" id="IPR018966">
    <property type="entry name" value="VTC_domain"/>
</dbReference>
<dbReference type="RefSeq" id="WP_151429676.1">
    <property type="nucleotide sequence ID" value="NZ_JANJZI010000002.1"/>
</dbReference>
<dbReference type="Gene3D" id="3.20.100.30">
    <property type="entry name" value="VTC, catalytic tunnel domain"/>
    <property type="match status" value="1"/>
</dbReference>
<evidence type="ECO:0000259" key="2">
    <source>
        <dbReference type="Pfam" id="PF09359"/>
    </source>
</evidence>
<feature type="domain" description="VTC" evidence="2">
    <location>
        <begin position="284"/>
        <end position="354"/>
    </location>
</feature>
<feature type="region of interest" description="Disordered" evidence="1">
    <location>
        <begin position="110"/>
        <end position="132"/>
    </location>
</feature>